<dbReference type="EMBL" id="JAKKPZ010000001">
    <property type="protein sequence ID" value="KAI1729267.1"/>
    <property type="molecule type" value="Genomic_DNA"/>
</dbReference>
<sequence length="897" mass="100059">MPSIFTWRPKIPVVRLKRLGGGELSPTRQQQNTGSGPASPVSPSSLQTVPLGDQDDYIVESAPPTNTQPPAVLTEDEYFFARNNYSGHAGNRKDTDSPPKQRRAVRFSEGAPNKPRPPSPSSAQTPQLPVCNVVPNRAPTVVVDNNEPNAFGRPPLPGFARLNSAGQSRLDEQSHWPQSFPSTAVTHTVVEEFENVQPPRPARTFPQQHQLGKVKVQPSNRANVILQQLRSDDGAHSESDVSMNNDNYSYSSTIRSLPNTNNAGIVFLQFHNEVKRSILPGRLHSAEQVKSLFLRSFSNLSLHYLNQPNIRIYIQEPTSKADLFYELEDIRDVKNGSVLKVVERNSDLPPPSLQFIDHLPPQSASAAEYLSEPEFNDYGPNTVRASSVSYRPASVTPAMMGRQTPSSMAQKPPIVRPPSVPANKMLQYRQPSPTYDPYYDPYYASDSSSSQVGGRSGSTTPVQIDSDTRERIYSMERELAGLSSLVHTALITKEMNPTAQREMMELRRQILDLRQTDEAQQDQNHHGHANATNRVNFHANFNRENFNVMLLKRIHDETRSTQTELAQLRKLAEVNAQMGHDLIDEAFGRLQQMKSLGKANIAVNMSTVSVNGADALTEKLQKGHSEHLASVMNSIKVFELNIEKIRNSVLNSNRKLRMGEVEQLTGELTQIGKNAAKLKTEFPQLQMEIEKEIRRNMESIVKRENYMKQECERIDDCLRRCKVLAGMMVTMKKLAMVQDPTIKYSNKSRVEAKQIAPLPPLPSSPETKPKSPQNRVTSIEKSSSLDAPHVLDSILDELNSSAAEISRTQTLPTPVSSKPKPPERKRYNTAEIRMMYLHGQTIDNAPPPNPIQQSNVLDYNGNVDINTRLAVASSTESMSSVNSANSQEGVKNRARTN</sequence>
<dbReference type="Proteomes" id="UP001201812">
    <property type="component" value="Unassembled WGS sequence"/>
</dbReference>
<evidence type="ECO:0000256" key="2">
    <source>
        <dbReference type="SAM" id="Coils"/>
    </source>
</evidence>
<comment type="caution">
    <text evidence="5">The sequence shown here is derived from an EMBL/GenBank/DDBJ whole genome shotgun (WGS) entry which is preliminary data.</text>
</comment>
<feature type="region of interest" description="Disordered" evidence="3">
    <location>
        <begin position="805"/>
        <end position="825"/>
    </location>
</feature>
<evidence type="ECO:0000256" key="3">
    <source>
        <dbReference type="SAM" id="MobiDB-lite"/>
    </source>
</evidence>
<feature type="compositionally biased region" description="Polar residues" evidence="3">
    <location>
        <begin position="805"/>
        <end position="816"/>
    </location>
</feature>
<reference evidence="5" key="1">
    <citation type="submission" date="2022-01" db="EMBL/GenBank/DDBJ databases">
        <title>Genome Sequence Resource for Two Populations of Ditylenchus destructor, the Migratory Endoparasitic Phytonematode.</title>
        <authorList>
            <person name="Zhang H."/>
            <person name="Lin R."/>
            <person name="Xie B."/>
        </authorList>
    </citation>
    <scope>NUCLEOTIDE SEQUENCE</scope>
    <source>
        <strain evidence="5">BazhouSP</strain>
    </source>
</reference>
<feature type="compositionally biased region" description="Low complexity" evidence="3">
    <location>
        <begin position="431"/>
        <end position="450"/>
    </location>
</feature>
<dbReference type="GO" id="GO:0005737">
    <property type="term" value="C:cytoplasm"/>
    <property type="evidence" value="ECO:0007669"/>
    <property type="project" value="TreeGrafter"/>
</dbReference>
<feature type="region of interest" description="Disordered" evidence="3">
    <location>
        <begin position="17"/>
        <end position="72"/>
    </location>
</feature>
<feature type="compositionally biased region" description="Polar residues" evidence="3">
    <location>
        <begin position="873"/>
        <end position="891"/>
    </location>
</feature>
<feature type="region of interest" description="Disordered" evidence="3">
    <location>
        <begin position="397"/>
        <end position="465"/>
    </location>
</feature>
<feature type="compositionally biased region" description="Polar residues" evidence="3">
    <location>
        <begin position="451"/>
        <end position="465"/>
    </location>
</feature>
<feature type="domain" description="Actin interacting protein 3-like C-terminal" evidence="4">
    <location>
        <begin position="267"/>
        <end position="718"/>
    </location>
</feature>
<dbReference type="AlphaFoldDB" id="A0AAD4NFQ8"/>
<feature type="coiled-coil region" evidence="2">
    <location>
        <begin position="496"/>
        <end position="523"/>
    </location>
</feature>
<feature type="compositionally biased region" description="Low complexity" evidence="3">
    <location>
        <begin position="34"/>
        <end position="45"/>
    </location>
</feature>
<dbReference type="InterPro" id="IPR051825">
    <property type="entry name" value="SRCIN1"/>
</dbReference>
<dbReference type="Pfam" id="PF03915">
    <property type="entry name" value="AIP3"/>
    <property type="match status" value="1"/>
</dbReference>
<feature type="compositionally biased region" description="Polar residues" evidence="3">
    <location>
        <begin position="764"/>
        <end position="784"/>
    </location>
</feature>
<organism evidence="5 6">
    <name type="scientific">Ditylenchus destructor</name>
    <dbReference type="NCBI Taxonomy" id="166010"/>
    <lineage>
        <taxon>Eukaryota</taxon>
        <taxon>Metazoa</taxon>
        <taxon>Ecdysozoa</taxon>
        <taxon>Nematoda</taxon>
        <taxon>Chromadorea</taxon>
        <taxon>Rhabditida</taxon>
        <taxon>Tylenchina</taxon>
        <taxon>Tylenchomorpha</taxon>
        <taxon>Sphaerularioidea</taxon>
        <taxon>Anguinidae</taxon>
        <taxon>Anguininae</taxon>
        <taxon>Ditylenchus</taxon>
    </lineage>
</organism>
<protein>
    <submittedName>
        <fullName evidence="5">Actin interacting protein 3 domain-containing protein</fullName>
    </submittedName>
</protein>
<keyword evidence="1 2" id="KW-0175">Coiled coil</keyword>
<feature type="region of interest" description="Disordered" evidence="3">
    <location>
        <begin position="84"/>
        <end position="127"/>
    </location>
</feature>
<proteinExistence type="predicted"/>
<keyword evidence="6" id="KW-1185">Reference proteome</keyword>
<gene>
    <name evidence="5" type="ORF">DdX_01498</name>
</gene>
<evidence type="ECO:0000256" key="1">
    <source>
        <dbReference type="ARBA" id="ARBA00023054"/>
    </source>
</evidence>
<dbReference type="Gene3D" id="1.20.58.1540">
    <property type="entry name" value="Actin interacting protein 3, C-terminal domain"/>
    <property type="match status" value="1"/>
</dbReference>
<feature type="region of interest" description="Disordered" evidence="3">
    <location>
        <begin position="873"/>
        <end position="897"/>
    </location>
</feature>
<dbReference type="PANTHER" id="PTHR22741:SF10">
    <property type="entry name" value="COILED-COIL DOMAIN-CONTAINING PROTEIN CG32809"/>
    <property type="match status" value="1"/>
</dbReference>
<accession>A0AAD4NFQ8</accession>
<evidence type="ECO:0000313" key="5">
    <source>
        <dbReference type="EMBL" id="KAI1729267.1"/>
    </source>
</evidence>
<dbReference type="InterPro" id="IPR022782">
    <property type="entry name" value="AIP3-like_C"/>
</dbReference>
<evidence type="ECO:0000259" key="4">
    <source>
        <dbReference type="Pfam" id="PF03915"/>
    </source>
</evidence>
<feature type="region of interest" description="Disordered" evidence="3">
    <location>
        <begin position="756"/>
        <end position="784"/>
    </location>
</feature>
<evidence type="ECO:0000313" key="6">
    <source>
        <dbReference type="Proteomes" id="UP001201812"/>
    </source>
</evidence>
<name>A0AAD4NFQ8_9BILA</name>
<dbReference type="PANTHER" id="PTHR22741">
    <property type="entry name" value="P140CAP/SNIP-RELATED"/>
    <property type="match status" value="1"/>
</dbReference>